<evidence type="ECO:0000313" key="10">
    <source>
        <dbReference type="EMBL" id="KIO26121.1"/>
    </source>
</evidence>
<feature type="region of interest" description="Disordered" evidence="8">
    <location>
        <begin position="236"/>
        <end position="257"/>
    </location>
</feature>
<dbReference type="FunFam" id="3.40.50.300:FF:000188">
    <property type="entry name" value="signal recognition particle receptor subunit alpha"/>
    <property type="match status" value="1"/>
</dbReference>
<comment type="subcellular location">
    <subcellularLocation>
        <location evidence="1">Endoplasmic reticulum membrane</location>
        <topology evidence="1">Peripheral membrane protein</topology>
        <orientation evidence="1">Cytoplasmic side</orientation>
    </subcellularLocation>
</comment>
<dbReference type="SMART" id="SM00382">
    <property type="entry name" value="AAA"/>
    <property type="match status" value="1"/>
</dbReference>
<dbReference type="Pfam" id="PF04086">
    <property type="entry name" value="SRP-alpha_N"/>
    <property type="match status" value="1"/>
</dbReference>
<dbReference type="Pfam" id="PF00448">
    <property type="entry name" value="SRP54"/>
    <property type="match status" value="1"/>
</dbReference>
<keyword evidence="11" id="KW-1185">Reference proteome</keyword>
<dbReference type="SMART" id="SM00963">
    <property type="entry name" value="SRP54_N"/>
    <property type="match status" value="1"/>
</dbReference>
<evidence type="ECO:0000256" key="5">
    <source>
        <dbReference type="ARBA" id="ARBA00023134"/>
    </source>
</evidence>
<reference evidence="10 11" key="1">
    <citation type="submission" date="2014-04" db="EMBL/GenBank/DDBJ databases">
        <authorList>
            <consortium name="DOE Joint Genome Institute"/>
            <person name="Kuo A."/>
            <person name="Girlanda M."/>
            <person name="Perotto S."/>
            <person name="Kohler A."/>
            <person name="Nagy L.G."/>
            <person name="Floudas D."/>
            <person name="Copeland A."/>
            <person name="Barry K.W."/>
            <person name="Cichocki N."/>
            <person name="Veneault-Fourrey C."/>
            <person name="LaButti K."/>
            <person name="Lindquist E.A."/>
            <person name="Lipzen A."/>
            <person name="Lundell T."/>
            <person name="Morin E."/>
            <person name="Murat C."/>
            <person name="Sun H."/>
            <person name="Tunlid A."/>
            <person name="Henrissat B."/>
            <person name="Grigoriev I.V."/>
            <person name="Hibbett D.S."/>
            <person name="Martin F."/>
            <person name="Nordberg H.P."/>
            <person name="Cantor M.N."/>
            <person name="Hua S.X."/>
        </authorList>
    </citation>
    <scope>NUCLEOTIDE SEQUENCE [LARGE SCALE GENOMIC DNA]</scope>
    <source>
        <strain evidence="10 11">MUT 4182</strain>
    </source>
</reference>
<dbReference type="InterPro" id="IPR000897">
    <property type="entry name" value="SRP54_GTPase_dom"/>
</dbReference>
<organism evidence="10 11">
    <name type="scientific">Tulasnella calospora MUT 4182</name>
    <dbReference type="NCBI Taxonomy" id="1051891"/>
    <lineage>
        <taxon>Eukaryota</taxon>
        <taxon>Fungi</taxon>
        <taxon>Dikarya</taxon>
        <taxon>Basidiomycota</taxon>
        <taxon>Agaricomycotina</taxon>
        <taxon>Agaricomycetes</taxon>
        <taxon>Cantharellales</taxon>
        <taxon>Tulasnellaceae</taxon>
        <taxon>Tulasnella</taxon>
    </lineage>
</organism>
<evidence type="ECO:0000259" key="9">
    <source>
        <dbReference type="PROSITE" id="PS00300"/>
    </source>
</evidence>
<evidence type="ECO:0000256" key="1">
    <source>
        <dbReference type="ARBA" id="ARBA00004397"/>
    </source>
</evidence>
<dbReference type="PANTHER" id="PTHR43134:SF1">
    <property type="entry name" value="SIGNAL RECOGNITION PARTICLE RECEPTOR SUBUNIT ALPHA"/>
    <property type="match status" value="1"/>
</dbReference>
<dbReference type="GO" id="GO:0006886">
    <property type="term" value="P:intracellular protein transport"/>
    <property type="evidence" value="ECO:0007669"/>
    <property type="project" value="InterPro"/>
</dbReference>
<keyword evidence="6" id="KW-0472">Membrane</keyword>
<evidence type="ECO:0000313" key="11">
    <source>
        <dbReference type="Proteomes" id="UP000054248"/>
    </source>
</evidence>
<accession>A0A0C3QHL7</accession>
<dbReference type="InterPro" id="IPR007222">
    <property type="entry name" value="Sig_recog_particle_rcpt_asu_N"/>
</dbReference>
<dbReference type="EMBL" id="KN823029">
    <property type="protein sequence ID" value="KIO26121.1"/>
    <property type="molecule type" value="Genomic_DNA"/>
</dbReference>
<dbReference type="Gene3D" id="3.30.450.60">
    <property type="match status" value="1"/>
</dbReference>
<dbReference type="Gene3D" id="3.40.50.300">
    <property type="entry name" value="P-loop containing nucleotide triphosphate hydrolases"/>
    <property type="match status" value="1"/>
</dbReference>
<dbReference type="InterPro" id="IPR011012">
    <property type="entry name" value="Longin-like_dom_sf"/>
</dbReference>
<dbReference type="AlphaFoldDB" id="A0A0C3QHL7"/>
<gene>
    <name evidence="10" type="ORF">M407DRAFT_74919</name>
</gene>
<feature type="domain" description="SRP54-type proteins GTP-binding" evidence="9">
    <location>
        <begin position="646"/>
        <end position="659"/>
    </location>
</feature>
<evidence type="ECO:0000256" key="3">
    <source>
        <dbReference type="ARBA" id="ARBA00022741"/>
    </source>
</evidence>
<evidence type="ECO:0000256" key="7">
    <source>
        <dbReference type="ARBA" id="ARBA00023170"/>
    </source>
</evidence>
<dbReference type="Pfam" id="PF02881">
    <property type="entry name" value="SRP54_N"/>
    <property type="match status" value="1"/>
</dbReference>
<dbReference type="GO" id="GO:0005047">
    <property type="term" value="F:signal recognition particle binding"/>
    <property type="evidence" value="ECO:0007669"/>
    <property type="project" value="InterPro"/>
</dbReference>
<name>A0A0C3QHL7_9AGAM</name>
<dbReference type="GO" id="GO:0003924">
    <property type="term" value="F:GTPase activity"/>
    <property type="evidence" value="ECO:0007669"/>
    <property type="project" value="InterPro"/>
</dbReference>
<dbReference type="GO" id="GO:0005785">
    <property type="term" value="C:signal recognition particle receptor complex"/>
    <property type="evidence" value="ECO:0007669"/>
    <property type="project" value="InterPro"/>
</dbReference>
<evidence type="ECO:0000256" key="2">
    <source>
        <dbReference type="ARBA" id="ARBA00008531"/>
    </source>
</evidence>
<dbReference type="GO" id="GO:0006614">
    <property type="term" value="P:SRP-dependent cotranslational protein targeting to membrane"/>
    <property type="evidence" value="ECO:0007669"/>
    <property type="project" value="InterPro"/>
</dbReference>
<dbReference type="CDD" id="cd14826">
    <property type="entry name" value="SR_alpha_SRX"/>
    <property type="match status" value="1"/>
</dbReference>
<evidence type="ECO:0000256" key="4">
    <source>
        <dbReference type="ARBA" id="ARBA00022824"/>
    </source>
</evidence>
<dbReference type="STRING" id="1051891.A0A0C3QHL7"/>
<dbReference type="SUPFAM" id="SSF47364">
    <property type="entry name" value="Domain of the SRP/SRP receptor G-proteins"/>
    <property type="match status" value="1"/>
</dbReference>
<dbReference type="InterPro" id="IPR027417">
    <property type="entry name" value="P-loop_NTPase"/>
</dbReference>
<dbReference type="HOGENOM" id="CLU_009301_8_1_1"/>
<dbReference type="InterPro" id="IPR036225">
    <property type="entry name" value="SRP/SRP_N"/>
</dbReference>
<dbReference type="SUPFAM" id="SSF52540">
    <property type="entry name" value="P-loop containing nucleoside triphosphate hydrolases"/>
    <property type="match status" value="1"/>
</dbReference>
<protein>
    <recommendedName>
        <fullName evidence="9">SRP54-type proteins GTP-binding domain-containing protein</fullName>
    </recommendedName>
</protein>
<dbReference type="SUPFAM" id="SSF64356">
    <property type="entry name" value="SNARE-like"/>
    <property type="match status" value="1"/>
</dbReference>
<dbReference type="OrthoDB" id="1727884at2759"/>
<keyword evidence="7" id="KW-0675">Receptor</keyword>
<reference evidence="11" key="2">
    <citation type="submission" date="2015-01" db="EMBL/GenBank/DDBJ databases">
        <title>Evolutionary Origins and Diversification of the Mycorrhizal Mutualists.</title>
        <authorList>
            <consortium name="DOE Joint Genome Institute"/>
            <consortium name="Mycorrhizal Genomics Consortium"/>
            <person name="Kohler A."/>
            <person name="Kuo A."/>
            <person name="Nagy L.G."/>
            <person name="Floudas D."/>
            <person name="Copeland A."/>
            <person name="Barry K.W."/>
            <person name="Cichocki N."/>
            <person name="Veneault-Fourrey C."/>
            <person name="LaButti K."/>
            <person name="Lindquist E.A."/>
            <person name="Lipzen A."/>
            <person name="Lundell T."/>
            <person name="Morin E."/>
            <person name="Murat C."/>
            <person name="Riley R."/>
            <person name="Ohm R."/>
            <person name="Sun H."/>
            <person name="Tunlid A."/>
            <person name="Henrissat B."/>
            <person name="Grigoriev I.V."/>
            <person name="Hibbett D.S."/>
            <person name="Martin F."/>
        </authorList>
    </citation>
    <scope>NUCLEOTIDE SEQUENCE [LARGE SCALE GENOMIC DNA]</scope>
    <source>
        <strain evidence="11">MUT 4182</strain>
    </source>
</reference>
<dbReference type="GO" id="GO:0005525">
    <property type="term" value="F:GTP binding"/>
    <property type="evidence" value="ECO:0007669"/>
    <property type="project" value="UniProtKB-KW"/>
</dbReference>
<evidence type="ECO:0000256" key="6">
    <source>
        <dbReference type="ARBA" id="ARBA00023136"/>
    </source>
</evidence>
<dbReference type="CDD" id="cd17876">
    <property type="entry name" value="SRalpha_C"/>
    <property type="match status" value="1"/>
</dbReference>
<dbReference type="PANTHER" id="PTHR43134">
    <property type="entry name" value="SIGNAL RECOGNITION PARTICLE RECEPTOR SUBUNIT ALPHA"/>
    <property type="match status" value="1"/>
</dbReference>
<dbReference type="InterPro" id="IPR003593">
    <property type="entry name" value="AAA+_ATPase"/>
</dbReference>
<keyword evidence="3" id="KW-0547">Nucleotide-binding</keyword>
<keyword evidence="5" id="KW-0342">GTP-binding</keyword>
<feature type="region of interest" description="Disordered" evidence="8">
    <location>
        <begin position="156"/>
        <end position="185"/>
    </location>
</feature>
<sequence length="674" mass="72759">MLDHCSISHKGGLVLWARSFTPAASKLSTTAASPVNNLVREALIEGRTAEDNYEKDGYSIKWTFANEMGLIFVIAYQRILHLTYVEDLLQAMKELFIKLFTPFLLAFVQSLTAKTTEASKALTIGGAWDFAAAFAGWNSVFDKLLKRFEDKAADERKSRSKPVARAIQTPTPPSDEADNVPSQAHVDASDAEAIARNVQALKGRLKGKKKGMRVTSGYSTPASGTECLLRLSTDTPKRKGTKTMRKWGETNPTADDMAQLDFSEDKRSDGGKSVDSAFLKSLVDEHSRGARTKDGLYEIKDLDLNLGTLNGAAADSAIDDVFNRTAAGKAALTEPSTSTAASTLSAFTGLFSRITGSKPLSKEDLAPILAGMKDHLMKKNVAVDIADKICEGVGESLVGKRVGGFGGVKTHVRGALSDAITRVLTPSTSTDLLLAVRNKRAEFNPAISDKRTPYTMTFVGVNGVGKSTNLSKVCFWLLQNNFRVLIAACDTFRSGAVEQLRVHVRNLSLLAEQTGTGKGGVELYERGYGKDAAGIAKEAISYAKDNEFDVVLIDTAGRMQDNEPLMKALAKLVAVNNPDKIIFVGEALVGNEATDQLTKFDRSLKEFSSTAGRPGRGIDGMLVTKWDTVDDKVGAALSMTYVTGKPILFVGCGQTYTDLRQLRVAHVVQALLSD</sequence>
<keyword evidence="4" id="KW-0256">Endoplasmic reticulum</keyword>
<dbReference type="SMART" id="SM00962">
    <property type="entry name" value="SRP54"/>
    <property type="match status" value="1"/>
</dbReference>
<dbReference type="PROSITE" id="PS00300">
    <property type="entry name" value="SRP54"/>
    <property type="match status" value="1"/>
</dbReference>
<proteinExistence type="inferred from homology"/>
<evidence type="ECO:0000256" key="8">
    <source>
        <dbReference type="SAM" id="MobiDB-lite"/>
    </source>
</evidence>
<dbReference type="Gene3D" id="1.20.120.140">
    <property type="entry name" value="Signal recognition particle SRP54, nucleotide-binding domain"/>
    <property type="match status" value="1"/>
</dbReference>
<dbReference type="Proteomes" id="UP000054248">
    <property type="component" value="Unassembled WGS sequence"/>
</dbReference>
<comment type="similarity">
    <text evidence="2">Belongs to the GTP-binding SRP family.</text>
</comment>
<dbReference type="InterPro" id="IPR042101">
    <property type="entry name" value="SRP54_N_sf"/>
</dbReference>
<dbReference type="InterPro" id="IPR013822">
    <property type="entry name" value="Signal_recog_particl_SRP54_hlx"/>
</dbReference>